<feature type="transmembrane region" description="Helical" evidence="5">
    <location>
        <begin position="285"/>
        <end position="305"/>
    </location>
</feature>
<dbReference type="Proteomes" id="UP000323653">
    <property type="component" value="Chromosome"/>
</dbReference>
<dbReference type="RefSeq" id="WP_149075723.1">
    <property type="nucleotide sequence ID" value="NZ_CP043329.1"/>
</dbReference>
<keyword evidence="8" id="KW-1185">Reference proteome</keyword>
<dbReference type="KEGG" id="pej:FYC62_16440"/>
<evidence type="ECO:0000259" key="6">
    <source>
        <dbReference type="PROSITE" id="PS50850"/>
    </source>
</evidence>
<dbReference type="InterPro" id="IPR011701">
    <property type="entry name" value="MFS"/>
</dbReference>
<sequence>MVSNGFSGFAIDKLGTKLGYSICMAFWTTAAMLHALARLPWHFGLARFFLGIGEAGNWPSAIKLTSEWFPQSERSTASGIFNSGSAIGAVVAPPLIAFLGTVYGWKATFIIVGSLGYIWLIAFWFTYYTPKQALEETKLRTIPAKKLIKNKFVLGFTLSKVLMDPVWYFITFWIGRYLVDVHGWDLAMIGWFAMIPFISADFGNILGGLFTQTLIKRGMAVPKARKLAVTIFGLMTAGSLILGPLIITSPAIAIAVLAVAGFGYSSYTANSMAFPADVVPKNATASVWGLASVGSGLGGAIFQSISGVTVKNFSDTYGYASAYNTVFIGYGVLAMLGLCVVLFVIGPLVRDEELHAYVNQDNPQENQSN</sequence>
<evidence type="ECO:0000313" key="8">
    <source>
        <dbReference type="Proteomes" id="UP000323653"/>
    </source>
</evidence>
<feature type="transmembrane region" description="Helical" evidence="5">
    <location>
        <begin position="80"/>
        <end position="103"/>
    </location>
</feature>
<dbReference type="InterPro" id="IPR036259">
    <property type="entry name" value="MFS_trans_sf"/>
</dbReference>
<accession>A0A5C0VLQ0</accession>
<dbReference type="Pfam" id="PF07690">
    <property type="entry name" value="MFS_1"/>
    <property type="match status" value="1"/>
</dbReference>
<dbReference type="PANTHER" id="PTHR11662">
    <property type="entry name" value="SOLUTE CARRIER FAMILY 17"/>
    <property type="match status" value="1"/>
</dbReference>
<dbReference type="SUPFAM" id="SSF103473">
    <property type="entry name" value="MFS general substrate transporter"/>
    <property type="match status" value="1"/>
</dbReference>
<dbReference type="GO" id="GO:0016020">
    <property type="term" value="C:membrane"/>
    <property type="evidence" value="ECO:0007669"/>
    <property type="project" value="UniProtKB-SubCell"/>
</dbReference>
<dbReference type="AlphaFoldDB" id="A0A5C0VLQ0"/>
<feature type="transmembrane region" description="Helical" evidence="5">
    <location>
        <begin position="227"/>
        <end position="246"/>
    </location>
</feature>
<evidence type="ECO:0000256" key="4">
    <source>
        <dbReference type="ARBA" id="ARBA00023136"/>
    </source>
</evidence>
<dbReference type="EMBL" id="CP043329">
    <property type="protein sequence ID" value="QEK53087.1"/>
    <property type="molecule type" value="Genomic_DNA"/>
</dbReference>
<feature type="transmembrane region" description="Helical" evidence="5">
    <location>
        <begin position="151"/>
        <end position="174"/>
    </location>
</feature>
<name>A0A5C0VLQ0_9SPHI</name>
<dbReference type="InterPro" id="IPR050382">
    <property type="entry name" value="MFS_Na/Anion_cotransporter"/>
</dbReference>
<evidence type="ECO:0000256" key="3">
    <source>
        <dbReference type="ARBA" id="ARBA00022989"/>
    </source>
</evidence>
<dbReference type="Gene3D" id="1.20.1250.20">
    <property type="entry name" value="MFS general substrate transporter like domains"/>
    <property type="match status" value="2"/>
</dbReference>
<feature type="transmembrane region" description="Helical" evidence="5">
    <location>
        <begin position="186"/>
        <end position="206"/>
    </location>
</feature>
<dbReference type="GO" id="GO:0015134">
    <property type="term" value="F:hexuronate transmembrane transporter activity"/>
    <property type="evidence" value="ECO:0007669"/>
    <property type="project" value="TreeGrafter"/>
</dbReference>
<dbReference type="InterPro" id="IPR020846">
    <property type="entry name" value="MFS_dom"/>
</dbReference>
<comment type="subcellular location">
    <subcellularLocation>
        <location evidence="1">Membrane</location>
        <topology evidence="1">Multi-pass membrane protein</topology>
    </subcellularLocation>
</comment>
<evidence type="ECO:0000313" key="7">
    <source>
        <dbReference type="EMBL" id="QEK53087.1"/>
    </source>
</evidence>
<dbReference type="PROSITE" id="PS50850">
    <property type="entry name" value="MFS"/>
    <property type="match status" value="1"/>
</dbReference>
<evidence type="ECO:0000256" key="5">
    <source>
        <dbReference type="SAM" id="Phobius"/>
    </source>
</evidence>
<evidence type="ECO:0000256" key="1">
    <source>
        <dbReference type="ARBA" id="ARBA00004141"/>
    </source>
</evidence>
<protein>
    <submittedName>
        <fullName evidence="7">MFS transporter</fullName>
    </submittedName>
</protein>
<gene>
    <name evidence="7" type="ORF">FYC62_16440</name>
</gene>
<feature type="transmembrane region" description="Helical" evidence="5">
    <location>
        <begin position="325"/>
        <end position="345"/>
    </location>
</feature>
<feature type="domain" description="Major facilitator superfamily (MFS) profile" evidence="6">
    <location>
        <begin position="1"/>
        <end position="349"/>
    </location>
</feature>
<dbReference type="PANTHER" id="PTHR11662:SF285">
    <property type="entry name" value="HEXURONATE TRANSPORTER"/>
    <property type="match status" value="1"/>
</dbReference>
<organism evidence="7 8">
    <name type="scientific">Pedobacter aquae</name>
    <dbReference type="NCBI Taxonomy" id="2605747"/>
    <lineage>
        <taxon>Bacteria</taxon>
        <taxon>Pseudomonadati</taxon>
        <taxon>Bacteroidota</taxon>
        <taxon>Sphingobacteriia</taxon>
        <taxon>Sphingobacteriales</taxon>
        <taxon>Sphingobacteriaceae</taxon>
        <taxon>Pedobacter</taxon>
    </lineage>
</organism>
<keyword evidence="4 5" id="KW-0472">Membrane</keyword>
<proteinExistence type="predicted"/>
<reference evidence="7 8" key="1">
    <citation type="submission" date="2019-08" db="EMBL/GenBank/DDBJ databases">
        <title>Pedobacter sp. nov., isolated from Han river, South Korea.</title>
        <authorList>
            <person name="Lee D.-H."/>
            <person name="Kim Y.-S."/>
            <person name="Hwang E.-M."/>
            <person name="Le Tran T.C."/>
            <person name="Cha C.-J."/>
        </authorList>
    </citation>
    <scope>NUCLEOTIDE SEQUENCE [LARGE SCALE GENOMIC DNA]</scope>
    <source>
        <strain evidence="7 8">CJ43</strain>
    </source>
</reference>
<evidence type="ECO:0000256" key="2">
    <source>
        <dbReference type="ARBA" id="ARBA00022692"/>
    </source>
</evidence>
<feature type="transmembrane region" description="Helical" evidence="5">
    <location>
        <begin position="18"/>
        <end position="37"/>
    </location>
</feature>
<feature type="transmembrane region" description="Helical" evidence="5">
    <location>
        <begin position="109"/>
        <end position="130"/>
    </location>
</feature>
<keyword evidence="3 5" id="KW-1133">Transmembrane helix</keyword>
<keyword evidence="2 5" id="KW-0812">Transmembrane</keyword>